<gene>
    <name evidence="1" type="ORF">JD18_096</name>
</gene>
<keyword evidence="2" id="KW-1185">Reference proteome</keyword>
<dbReference type="EMBL" id="KT239446">
    <property type="protein sequence ID" value="AKY01967.1"/>
    <property type="molecule type" value="Genomic_DNA"/>
</dbReference>
<dbReference type="RefSeq" id="YP_009190677.1">
    <property type="nucleotide sequence ID" value="NC_028686.1"/>
</dbReference>
<organism evidence="1 2">
    <name type="scientific">Klebsiella phage JD18</name>
    <dbReference type="NCBI Taxonomy" id="1698360"/>
    <lineage>
        <taxon>Viruses</taxon>
        <taxon>Duplodnaviria</taxon>
        <taxon>Heunggongvirae</taxon>
        <taxon>Uroviricota</taxon>
        <taxon>Caudoviricetes</taxon>
        <taxon>Pantevenvirales</taxon>
        <taxon>Straboviridae</taxon>
        <taxon>Tevenvirinae</taxon>
        <taxon>Jiaodavirus</taxon>
        <taxon>Jiaodavirus jd18</taxon>
    </lineage>
</organism>
<dbReference type="Proteomes" id="UP000204179">
    <property type="component" value="Segment"/>
</dbReference>
<accession>A0A0K1Y4Q5</accession>
<name>A0A0K1Y4Q5_9CAUD</name>
<dbReference type="GeneID" id="26518511"/>
<evidence type="ECO:0000313" key="2">
    <source>
        <dbReference type="Proteomes" id="UP000204179"/>
    </source>
</evidence>
<protein>
    <submittedName>
        <fullName evidence="1">Uncharacterized protein</fullName>
    </submittedName>
</protein>
<evidence type="ECO:0000313" key="1">
    <source>
        <dbReference type="EMBL" id="AKY01967.1"/>
    </source>
</evidence>
<sequence>MSRTIRRKGWHVVKSSKWNDQNNNEFAYIKSYNEYVKTQKDKETQQKYVELRISENRERPLEAKKLIAKSKRDGFWKTLRWTRYAMPIPRLFHKAEIKRALKYDEEYNWDEAGARTIEQGICEWLWD</sequence>
<proteinExistence type="predicted"/>
<dbReference type="KEGG" id="vg:26518511"/>
<reference evidence="1 2" key="1">
    <citation type="submission" date="2015-07" db="EMBL/GenBank/DDBJ databases">
        <title>Isolation and characterization of JD18-a novel lytic bacteriophage for Klebsiella pneumoniae.</title>
        <authorList>
            <person name="Fan J."/>
            <person name="Zhang X."/>
            <person name="Guo X."/>
            <person name="He P."/>
            <person name="Zhang Y."/>
        </authorList>
    </citation>
    <scope>NUCLEOTIDE SEQUENCE [LARGE SCALE GENOMIC DNA]</scope>
</reference>